<comment type="caution">
    <text evidence="3">The sequence shown here is derived from an EMBL/GenBank/DDBJ whole genome shotgun (WGS) entry which is preliminary data.</text>
</comment>
<dbReference type="InterPro" id="IPR008936">
    <property type="entry name" value="Rho_GTPase_activation_prot"/>
</dbReference>
<dbReference type="GO" id="GO:0005737">
    <property type="term" value="C:cytoplasm"/>
    <property type="evidence" value="ECO:0007669"/>
    <property type="project" value="TreeGrafter"/>
</dbReference>
<keyword evidence="1" id="KW-0343">GTPase activation</keyword>
<evidence type="ECO:0000256" key="1">
    <source>
        <dbReference type="ARBA" id="ARBA00022468"/>
    </source>
</evidence>
<dbReference type="GO" id="GO:0051056">
    <property type="term" value="P:regulation of small GTPase mediated signal transduction"/>
    <property type="evidence" value="ECO:0007669"/>
    <property type="project" value="TreeGrafter"/>
</dbReference>
<dbReference type="AlphaFoldDB" id="A0A1J4K457"/>
<name>A0A1J4K457_9EUKA</name>
<dbReference type="SMART" id="SM00324">
    <property type="entry name" value="RhoGAP"/>
    <property type="match status" value="1"/>
</dbReference>
<evidence type="ECO:0000259" key="2">
    <source>
        <dbReference type="PROSITE" id="PS50238"/>
    </source>
</evidence>
<dbReference type="GO" id="GO:0005096">
    <property type="term" value="F:GTPase activator activity"/>
    <property type="evidence" value="ECO:0007669"/>
    <property type="project" value="UniProtKB-KW"/>
</dbReference>
<dbReference type="OrthoDB" id="79452at2759"/>
<feature type="domain" description="Rho-GAP" evidence="2">
    <location>
        <begin position="25"/>
        <end position="203"/>
    </location>
</feature>
<accession>A0A1J4K457</accession>
<organism evidence="3 4">
    <name type="scientific">Tritrichomonas foetus</name>
    <dbReference type="NCBI Taxonomy" id="1144522"/>
    <lineage>
        <taxon>Eukaryota</taxon>
        <taxon>Metamonada</taxon>
        <taxon>Parabasalia</taxon>
        <taxon>Tritrichomonadida</taxon>
        <taxon>Tritrichomonadidae</taxon>
        <taxon>Tritrichomonas</taxon>
    </lineage>
</organism>
<dbReference type="Proteomes" id="UP000179807">
    <property type="component" value="Unassembled WGS sequence"/>
</dbReference>
<dbReference type="PANTHER" id="PTHR14963">
    <property type="entry name" value="RHO GTPASE ACTIVATING PROTEIN 18,19-RELATED"/>
    <property type="match status" value="1"/>
</dbReference>
<dbReference type="PROSITE" id="PS50238">
    <property type="entry name" value="RHOGAP"/>
    <property type="match status" value="1"/>
</dbReference>
<dbReference type="Pfam" id="PF00620">
    <property type="entry name" value="RhoGAP"/>
    <property type="match status" value="1"/>
</dbReference>
<dbReference type="VEuPathDB" id="TrichDB:TRFO_26495"/>
<dbReference type="EMBL" id="MLAK01000748">
    <property type="protein sequence ID" value="OHT05746.1"/>
    <property type="molecule type" value="Genomic_DNA"/>
</dbReference>
<reference evidence="3" key="1">
    <citation type="submission" date="2016-10" db="EMBL/GenBank/DDBJ databases">
        <authorList>
            <person name="Benchimol M."/>
            <person name="Almeida L.G."/>
            <person name="Vasconcelos A.T."/>
            <person name="Perreira-Neves A."/>
            <person name="Rosa I.A."/>
            <person name="Tasca T."/>
            <person name="Bogo M.R."/>
            <person name="de Souza W."/>
        </authorList>
    </citation>
    <scope>NUCLEOTIDE SEQUENCE [LARGE SCALE GENOMIC DNA]</scope>
    <source>
        <strain evidence="3">K</strain>
    </source>
</reference>
<dbReference type="SUPFAM" id="SSF48350">
    <property type="entry name" value="GTPase activation domain, GAP"/>
    <property type="match status" value="1"/>
</dbReference>
<evidence type="ECO:0000313" key="3">
    <source>
        <dbReference type="EMBL" id="OHT05746.1"/>
    </source>
</evidence>
<gene>
    <name evidence="3" type="ORF">TRFO_26495</name>
</gene>
<proteinExistence type="predicted"/>
<dbReference type="GO" id="GO:0007165">
    <property type="term" value="P:signal transduction"/>
    <property type="evidence" value="ECO:0007669"/>
    <property type="project" value="InterPro"/>
</dbReference>
<dbReference type="CDD" id="cd00159">
    <property type="entry name" value="RhoGAP"/>
    <property type="match status" value="1"/>
</dbReference>
<sequence>MEKVFQLSKKASNRNNNPQNCIYGLPLGDSYLAKNSNVPVFLPVMCEFIKTNICQEGVFRLNGSSSMIEKLGLLLSCPDVSIPPQATVHDVTGALKKWIRELPEPLIPPKLVSQYFMKDDKSTISLILRNMPEINRKAIALIFSLICQTIEHEKENRMTYDNLGPCLITSLVPLNTYPNNFNFKFFYQAAIEMLNADEDDFIFLKNLSSVPVMKATFNTKQLKPSPRTPTKMKQFDQITDLSKTAPAVRPRPRMTRRQSGMAISPDAAEALNFGDVNFY</sequence>
<dbReference type="PANTHER" id="PTHR14963:SF7">
    <property type="entry name" value="RHO GTPASE-ACTIVATING PROTEIN 19"/>
    <property type="match status" value="1"/>
</dbReference>
<dbReference type="InterPro" id="IPR000198">
    <property type="entry name" value="RhoGAP_dom"/>
</dbReference>
<protein>
    <recommendedName>
        <fullName evidence="2">Rho-GAP domain-containing protein</fullName>
    </recommendedName>
</protein>
<keyword evidence="4" id="KW-1185">Reference proteome</keyword>
<dbReference type="GeneID" id="94839687"/>
<dbReference type="Gene3D" id="1.10.555.10">
    <property type="entry name" value="Rho GTPase activation protein"/>
    <property type="match status" value="1"/>
</dbReference>
<dbReference type="RefSeq" id="XP_068358882.1">
    <property type="nucleotide sequence ID" value="XM_068504983.1"/>
</dbReference>
<evidence type="ECO:0000313" key="4">
    <source>
        <dbReference type="Proteomes" id="UP000179807"/>
    </source>
</evidence>